<name>A0AAN9RP89_PHACN</name>
<organism evidence="1 2">
    <name type="scientific">Phaseolus coccineus</name>
    <name type="common">Scarlet runner bean</name>
    <name type="synonym">Phaseolus multiflorus</name>
    <dbReference type="NCBI Taxonomy" id="3886"/>
    <lineage>
        <taxon>Eukaryota</taxon>
        <taxon>Viridiplantae</taxon>
        <taxon>Streptophyta</taxon>
        <taxon>Embryophyta</taxon>
        <taxon>Tracheophyta</taxon>
        <taxon>Spermatophyta</taxon>
        <taxon>Magnoliopsida</taxon>
        <taxon>eudicotyledons</taxon>
        <taxon>Gunneridae</taxon>
        <taxon>Pentapetalae</taxon>
        <taxon>rosids</taxon>
        <taxon>fabids</taxon>
        <taxon>Fabales</taxon>
        <taxon>Fabaceae</taxon>
        <taxon>Papilionoideae</taxon>
        <taxon>50 kb inversion clade</taxon>
        <taxon>NPAAA clade</taxon>
        <taxon>indigoferoid/millettioid clade</taxon>
        <taxon>Phaseoleae</taxon>
        <taxon>Phaseolus</taxon>
    </lineage>
</organism>
<reference evidence="1 2" key="1">
    <citation type="submission" date="2024-01" db="EMBL/GenBank/DDBJ databases">
        <title>The genomes of 5 underutilized Papilionoideae crops provide insights into root nodulation and disease resistanc.</title>
        <authorList>
            <person name="Jiang F."/>
        </authorList>
    </citation>
    <scope>NUCLEOTIDE SEQUENCE [LARGE SCALE GENOMIC DNA]</scope>
    <source>
        <strain evidence="1">JINMINGXINNONG_FW02</strain>
        <tissue evidence="1">Leaves</tissue>
    </source>
</reference>
<dbReference type="Proteomes" id="UP001374584">
    <property type="component" value="Unassembled WGS sequence"/>
</dbReference>
<proteinExistence type="predicted"/>
<evidence type="ECO:0000313" key="1">
    <source>
        <dbReference type="EMBL" id="KAK7378857.1"/>
    </source>
</evidence>
<sequence>MRMHVFVHLFKFQRSFVNHVRELFTCALKCLEPHNKKSIGDLVCRRLDFGVRVWRSIIDFESSPQNSQLLC</sequence>
<comment type="caution">
    <text evidence="1">The sequence shown here is derived from an EMBL/GenBank/DDBJ whole genome shotgun (WGS) entry which is preliminary data.</text>
</comment>
<evidence type="ECO:0000313" key="2">
    <source>
        <dbReference type="Proteomes" id="UP001374584"/>
    </source>
</evidence>
<dbReference type="AlphaFoldDB" id="A0AAN9RP89"/>
<keyword evidence="2" id="KW-1185">Reference proteome</keyword>
<protein>
    <submittedName>
        <fullName evidence="1">Uncharacterized protein</fullName>
    </submittedName>
</protein>
<gene>
    <name evidence="1" type="ORF">VNO80_04305</name>
</gene>
<dbReference type="EMBL" id="JAYMYR010000002">
    <property type="protein sequence ID" value="KAK7378857.1"/>
    <property type="molecule type" value="Genomic_DNA"/>
</dbReference>
<accession>A0AAN9RP89</accession>